<gene>
    <name evidence="1" type="ORF">GDO81_017839</name>
</gene>
<accession>A0AAV7A2N8</accession>
<keyword evidence="2" id="KW-1185">Reference proteome</keyword>
<comment type="caution">
    <text evidence="1">The sequence shown here is derived from an EMBL/GenBank/DDBJ whole genome shotgun (WGS) entry which is preliminary data.</text>
</comment>
<organism evidence="1 2">
    <name type="scientific">Engystomops pustulosus</name>
    <name type="common">Tungara frog</name>
    <name type="synonym">Physalaemus pustulosus</name>
    <dbReference type="NCBI Taxonomy" id="76066"/>
    <lineage>
        <taxon>Eukaryota</taxon>
        <taxon>Metazoa</taxon>
        <taxon>Chordata</taxon>
        <taxon>Craniata</taxon>
        <taxon>Vertebrata</taxon>
        <taxon>Euteleostomi</taxon>
        <taxon>Amphibia</taxon>
        <taxon>Batrachia</taxon>
        <taxon>Anura</taxon>
        <taxon>Neobatrachia</taxon>
        <taxon>Hyloidea</taxon>
        <taxon>Leptodactylidae</taxon>
        <taxon>Leiuperinae</taxon>
        <taxon>Engystomops</taxon>
    </lineage>
</organism>
<name>A0AAV7A2N8_ENGPU</name>
<dbReference type="AlphaFoldDB" id="A0AAV7A2N8"/>
<reference evidence="1" key="1">
    <citation type="thesis" date="2020" institute="ProQuest LLC" country="789 East Eisenhower Parkway, Ann Arbor, MI, USA">
        <title>Comparative Genomics and Chromosome Evolution.</title>
        <authorList>
            <person name="Mudd A.B."/>
        </authorList>
    </citation>
    <scope>NUCLEOTIDE SEQUENCE</scope>
    <source>
        <strain evidence="1">237g6f4</strain>
        <tissue evidence="1">Blood</tissue>
    </source>
</reference>
<proteinExistence type="predicted"/>
<evidence type="ECO:0000313" key="2">
    <source>
        <dbReference type="Proteomes" id="UP000824782"/>
    </source>
</evidence>
<dbReference type="Proteomes" id="UP000824782">
    <property type="component" value="Unassembled WGS sequence"/>
</dbReference>
<evidence type="ECO:0000313" key="1">
    <source>
        <dbReference type="EMBL" id="KAG8555852.1"/>
    </source>
</evidence>
<sequence>MLVLNVSPLNSTFIKSSVLKRPQQQHLEVKRLRYVSYIQNNVQMGETFCHAHNVRKCFHPGSYTRK</sequence>
<dbReference type="EMBL" id="WNYA01000009">
    <property type="protein sequence ID" value="KAG8555852.1"/>
    <property type="molecule type" value="Genomic_DNA"/>
</dbReference>
<protein>
    <submittedName>
        <fullName evidence="1">Uncharacterized protein</fullName>
    </submittedName>
</protein>